<evidence type="ECO:0008006" key="4">
    <source>
        <dbReference type="Google" id="ProtNLM"/>
    </source>
</evidence>
<feature type="compositionally biased region" description="Polar residues" evidence="1">
    <location>
        <begin position="251"/>
        <end position="264"/>
    </location>
</feature>
<dbReference type="Proteomes" id="UP000313359">
    <property type="component" value="Unassembled WGS sequence"/>
</dbReference>
<accession>A0A5C2SAI9</accession>
<reference evidence="2" key="1">
    <citation type="journal article" date="2018" name="Genome Biol. Evol.">
        <title>Genomics and development of Lentinus tigrinus, a white-rot wood-decaying mushroom with dimorphic fruiting bodies.</title>
        <authorList>
            <person name="Wu B."/>
            <person name="Xu Z."/>
            <person name="Knudson A."/>
            <person name="Carlson A."/>
            <person name="Chen N."/>
            <person name="Kovaka S."/>
            <person name="LaButti K."/>
            <person name="Lipzen A."/>
            <person name="Pennachio C."/>
            <person name="Riley R."/>
            <person name="Schakwitz W."/>
            <person name="Umezawa K."/>
            <person name="Ohm R.A."/>
            <person name="Grigoriev I.V."/>
            <person name="Nagy L.G."/>
            <person name="Gibbons J."/>
            <person name="Hibbett D."/>
        </authorList>
    </citation>
    <scope>NUCLEOTIDE SEQUENCE [LARGE SCALE GENOMIC DNA]</scope>
    <source>
        <strain evidence="2">ALCF2SS1-6</strain>
    </source>
</reference>
<sequence length="361" mass="37659">MSSMNAGHIFTAAHQDASQYSSAGPVNVKDISEADARRLMSEEHKALGYRPPPGSLAAQAQAAVARHETERAEDHTLTMDADQLKQAAIQDAECIKQDRQPDSENVDLNSIGEAEARKLMSEEHKALGYRPPPGSLAAEAQSAAAKHPDVSAGIRALPLPMARAALADATEIASGGNAGQLNVKNVGEGEARKLMSEEHRALGYRPPPGSLAATAQAEAAKHPDASTGADSVTLAQAALQDAKKIEAERNGNGTSTTQTSEPVQLNLDTISAPEARALQSEEHKTLGYRPPAGSAAAQAQSVVDCRAQVPVTKELAASLESQEHKARGHLPESGTIAPVAQSLADKNAQDGGERKLGDVGL</sequence>
<keyword evidence="3" id="KW-1185">Reference proteome</keyword>
<dbReference type="EMBL" id="ML122264">
    <property type="protein sequence ID" value="RPD60835.1"/>
    <property type="molecule type" value="Genomic_DNA"/>
</dbReference>
<dbReference type="STRING" id="1328759.A0A5C2SAI9"/>
<organism evidence="2 3">
    <name type="scientific">Lentinus tigrinus ALCF2SS1-6</name>
    <dbReference type="NCBI Taxonomy" id="1328759"/>
    <lineage>
        <taxon>Eukaryota</taxon>
        <taxon>Fungi</taxon>
        <taxon>Dikarya</taxon>
        <taxon>Basidiomycota</taxon>
        <taxon>Agaricomycotina</taxon>
        <taxon>Agaricomycetes</taxon>
        <taxon>Polyporales</taxon>
        <taxon>Polyporaceae</taxon>
        <taxon>Lentinus</taxon>
    </lineage>
</organism>
<dbReference type="AlphaFoldDB" id="A0A5C2SAI9"/>
<protein>
    <recommendedName>
        <fullName evidence="4">SMP domain-containing protein</fullName>
    </recommendedName>
</protein>
<evidence type="ECO:0000313" key="3">
    <source>
        <dbReference type="Proteomes" id="UP000313359"/>
    </source>
</evidence>
<evidence type="ECO:0000256" key="1">
    <source>
        <dbReference type="SAM" id="MobiDB-lite"/>
    </source>
</evidence>
<name>A0A5C2SAI9_9APHY</name>
<feature type="region of interest" description="Disordered" evidence="1">
    <location>
        <begin position="201"/>
        <end position="230"/>
    </location>
</feature>
<gene>
    <name evidence="2" type="ORF">L227DRAFT_547247</name>
</gene>
<proteinExistence type="predicted"/>
<evidence type="ECO:0000313" key="2">
    <source>
        <dbReference type="EMBL" id="RPD60835.1"/>
    </source>
</evidence>
<feature type="region of interest" description="Disordered" evidence="1">
    <location>
        <begin position="245"/>
        <end position="264"/>
    </location>
</feature>
<dbReference type="OrthoDB" id="2799468at2759"/>